<reference evidence="6" key="2">
    <citation type="submission" date="2023-06" db="EMBL/GenBank/DDBJ databases">
        <authorList>
            <consortium name="Lawrence Berkeley National Laboratory"/>
            <person name="Haridas S."/>
            <person name="Hensen N."/>
            <person name="Bonometti L."/>
            <person name="Westerberg I."/>
            <person name="Brannstrom I.O."/>
            <person name="Guillou S."/>
            <person name="Cros-Aarteil S."/>
            <person name="Calhoun S."/>
            <person name="Kuo A."/>
            <person name="Mondo S."/>
            <person name="Pangilinan J."/>
            <person name="Riley R."/>
            <person name="LaButti K."/>
            <person name="Andreopoulos B."/>
            <person name="Lipzen A."/>
            <person name="Chen C."/>
            <person name="Yanf M."/>
            <person name="Daum C."/>
            <person name="Ng V."/>
            <person name="Clum A."/>
            <person name="Steindorff A."/>
            <person name="Ohm R."/>
            <person name="Martin F."/>
            <person name="Silar P."/>
            <person name="Natvig D."/>
            <person name="Lalanne C."/>
            <person name="Gautier V."/>
            <person name="Ament-velasquez S.L."/>
            <person name="Kruys A."/>
            <person name="Hutchinson M.I."/>
            <person name="Powell A.J."/>
            <person name="Barry K."/>
            <person name="Miller A.N."/>
            <person name="Grigoriev I.V."/>
            <person name="Debuchy R."/>
            <person name="Gladieux P."/>
            <person name="Thoren M.H."/>
            <person name="Johannesson H."/>
        </authorList>
    </citation>
    <scope>NUCLEOTIDE SEQUENCE</scope>
    <source>
        <strain evidence="6">CBS 232.78</strain>
    </source>
</reference>
<sequence length="343" mass="38072">MELSGHPMCEFRIGMDFNDGENFCFGHQTISCLPSSADSSSYASIFGPYTPVFGRPIPPFTNPFDHSPSLVSSFSSDLTPPVSAMSCFPAGPNTADAPEFFQSGYPLTPSRNQFDFYELNNFGGQLAFHNTPMYSFGSDLGSPPHVPTPVQAIPASQTWEDSWSAWAQTGSPISFKSSDIQGLKNAKGPSPSEAAARRRLFVEEARQKTTALQRAQGIRARAKAAKCDNSVAVGDGVAVPKIASGKHRCPHPNCQSKQYKRMEHLKRHLRSAHGKDIYECNFCDKIFNRNDNRRQHHYLHTVPNRRAPRVKWMEGAEKALEEELKQIKPRRVAKTKKRIAAAS</sequence>
<dbReference type="InterPro" id="IPR013087">
    <property type="entry name" value="Znf_C2H2_type"/>
</dbReference>
<dbReference type="Proteomes" id="UP001285441">
    <property type="component" value="Unassembled WGS sequence"/>
</dbReference>
<dbReference type="PANTHER" id="PTHR23235:SF120">
    <property type="entry name" value="KRUPPEL-LIKE FACTOR 15"/>
    <property type="match status" value="1"/>
</dbReference>
<dbReference type="AlphaFoldDB" id="A0AAE0JXZ6"/>
<evidence type="ECO:0000256" key="1">
    <source>
        <dbReference type="ARBA" id="ARBA00022723"/>
    </source>
</evidence>
<evidence type="ECO:0000256" key="3">
    <source>
        <dbReference type="ARBA" id="ARBA00022833"/>
    </source>
</evidence>
<dbReference type="GO" id="GO:0008270">
    <property type="term" value="F:zinc ion binding"/>
    <property type="evidence" value="ECO:0007669"/>
    <property type="project" value="UniProtKB-KW"/>
</dbReference>
<name>A0AAE0JXZ6_9PEZI</name>
<evidence type="ECO:0000313" key="6">
    <source>
        <dbReference type="EMBL" id="KAK3366394.1"/>
    </source>
</evidence>
<dbReference type="SUPFAM" id="SSF57667">
    <property type="entry name" value="beta-beta-alpha zinc fingers"/>
    <property type="match status" value="1"/>
</dbReference>
<dbReference type="PROSITE" id="PS50157">
    <property type="entry name" value="ZINC_FINGER_C2H2_2"/>
    <property type="match status" value="1"/>
</dbReference>
<dbReference type="GO" id="GO:0000981">
    <property type="term" value="F:DNA-binding transcription factor activity, RNA polymerase II-specific"/>
    <property type="evidence" value="ECO:0007669"/>
    <property type="project" value="TreeGrafter"/>
</dbReference>
<organism evidence="6 7">
    <name type="scientific">Podospora didyma</name>
    <dbReference type="NCBI Taxonomy" id="330526"/>
    <lineage>
        <taxon>Eukaryota</taxon>
        <taxon>Fungi</taxon>
        <taxon>Dikarya</taxon>
        <taxon>Ascomycota</taxon>
        <taxon>Pezizomycotina</taxon>
        <taxon>Sordariomycetes</taxon>
        <taxon>Sordariomycetidae</taxon>
        <taxon>Sordariales</taxon>
        <taxon>Podosporaceae</taxon>
        <taxon>Podospora</taxon>
    </lineage>
</organism>
<protein>
    <recommendedName>
        <fullName evidence="5">C2H2-type domain-containing protein</fullName>
    </recommendedName>
</protein>
<keyword evidence="1" id="KW-0479">Metal-binding</keyword>
<gene>
    <name evidence="6" type="ORF">B0H63DRAFT_456105</name>
</gene>
<accession>A0AAE0JXZ6</accession>
<keyword evidence="3" id="KW-0862">Zinc</keyword>
<dbReference type="InterPro" id="IPR036236">
    <property type="entry name" value="Znf_C2H2_sf"/>
</dbReference>
<dbReference type="PROSITE" id="PS00028">
    <property type="entry name" value="ZINC_FINGER_C2H2_1"/>
    <property type="match status" value="1"/>
</dbReference>
<reference evidence="6" key="1">
    <citation type="journal article" date="2023" name="Mol. Phylogenet. Evol.">
        <title>Genome-scale phylogeny and comparative genomics of the fungal order Sordariales.</title>
        <authorList>
            <person name="Hensen N."/>
            <person name="Bonometti L."/>
            <person name="Westerberg I."/>
            <person name="Brannstrom I.O."/>
            <person name="Guillou S."/>
            <person name="Cros-Aarteil S."/>
            <person name="Calhoun S."/>
            <person name="Haridas S."/>
            <person name="Kuo A."/>
            <person name="Mondo S."/>
            <person name="Pangilinan J."/>
            <person name="Riley R."/>
            <person name="LaButti K."/>
            <person name="Andreopoulos B."/>
            <person name="Lipzen A."/>
            <person name="Chen C."/>
            <person name="Yan M."/>
            <person name="Daum C."/>
            <person name="Ng V."/>
            <person name="Clum A."/>
            <person name="Steindorff A."/>
            <person name="Ohm R.A."/>
            <person name="Martin F."/>
            <person name="Silar P."/>
            <person name="Natvig D.O."/>
            <person name="Lalanne C."/>
            <person name="Gautier V."/>
            <person name="Ament-Velasquez S.L."/>
            <person name="Kruys A."/>
            <person name="Hutchinson M.I."/>
            <person name="Powell A.J."/>
            <person name="Barry K."/>
            <person name="Miller A.N."/>
            <person name="Grigoriev I.V."/>
            <person name="Debuchy R."/>
            <person name="Gladieux P."/>
            <person name="Hiltunen Thoren M."/>
            <person name="Johannesson H."/>
        </authorList>
    </citation>
    <scope>NUCLEOTIDE SEQUENCE</scope>
    <source>
        <strain evidence="6">CBS 232.78</strain>
    </source>
</reference>
<evidence type="ECO:0000256" key="2">
    <source>
        <dbReference type="ARBA" id="ARBA00022771"/>
    </source>
</evidence>
<evidence type="ECO:0000313" key="7">
    <source>
        <dbReference type="Proteomes" id="UP001285441"/>
    </source>
</evidence>
<comment type="caution">
    <text evidence="6">The sequence shown here is derived from an EMBL/GenBank/DDBJ whole genome shotgun (WGS) entry which is preliminary data.</text>
</comment>
<evidence type="ECO:0000259" key="5">
    <source>
        <dbReference type="PROSITE" id="PS50157"/>
    </source>
</evidence>
<dbReference type="EMBL" id="JAULSW010000012">
    <property type="protein sequence ID" value="KAK3366394.1"/>
    <property type="molecule type" value="Genomic_DNA"/>
</dbReference>
<evidence type="ECO:0000256" key="4">
    <source>
        <dbReference type="PROSITE-ProRule" id="PRU00042"/>
    </source>
</evidence>
<keyword evidence="2 4" id="KW-0863">Zinc-finger</keyword>
<proteinExistence type="predicted"/>
<dbReference type="PANTHER" id="PTHR23235">
    <property type="entry name" value="KRUEPPEL-LIKE TRANSCRIPTION FACTOR"/>
    <property type="match status" value="1"/>
</dbReference>
<dbReference type="GO" id="GO:0000978">
    <property type="term" value="F:RNA polymerase II cis-regulatory region sequence-specific DNA binding"/>
    <property type="evidence" value="ECO:0007669"/>
    <property type="project" value="TreeGrafter"/>
</dbReference>
<dbReference type="SMART" id="SM00355">
    <property type="entry name" value="ZnF_C2H2"/>
    <property type="match status" value="2"/>
</dbReference>
<dbReference type="Gene3D" id="3.30.160.60">
    <property type="entry name" value="Classic Zinc Finger"/>
    <property type="match status" value="2"/>
</dbReference>
<keyword evidence="7" id="KW-1185">Reference proteome</keyword>
<feature type="domain" description="C2H2-type" evidence="5">
    <location>
        <begin position="278"/>
        <end position="305"/>
    </location>
</feature>